<keyword evidence="2" id="KW-1133">Transmembrane helix</keyword>
<evidence type="ECO:0000256" key="2">
    <source>
        <dbReference type="SAM" id="Phobius"/>
    </source>
</evidence>
<dbReference type="AlphaFoldDB" id="A0A6A6YM92"/>
<keyword evidence="4" id="KW-1185">Reference proteome</keyword>
<reference evidence="3 5" key="1">
    <citation type="journal article" date="2020" name="Stud. Mycol.">
        <title>101 Dothideomycetes genomes: a test case for predicting lifestyles and emergence of pathogens.</title>
        <authorList>
            <person name="Haridas S."/>
            <person name="Albert R."/>
            <person name="Binder M."/>
            <person name="Bloem J."/>
            <person name="Labutti K."/>
            <person name="Salamov A."/>
            <person name="Andreopoulos B."/>
            <person name="Baker S."/>
            <person name="Barry K."/>
            <person name="Bills G."/>
            <person name="Bluhm B."/>
            <person name="Cannon C."/>
            <person name="Castanera R."/>
            <person name="Culley D."/>
            <person name="Daum C."/>
            <person name="Ezra D."/>
            <person name="Gonzalez J."/>
            <person name="Henrissat B."/>
            <person name="Kuo A."/>
            <person name="Liang C."/>
            <person name="Lipzen A."/>
            <person name="Lutzoni F."/>
            <person name="Magnuson J."/>
            <person name="Mondo S."/>
            <person name="Nolan M."/>
            <person name="Ohm R."/>
            <person name="Pangilinan J."/>
            <person name="Park H.-J."/>
            <person name="Ramirez L."/>
            <person name="Alfaro M."/>
            <person name="Sun H."/>
            <person name="Tritt A."/>
            <person name="Yoshinaga Y."/>
            <person name="Zwiers L.-H."/>
            <person name="Turgeon B."/>
            <person name="Goodwin S."/>
            <person name="Spatafora J."/>
            <person name="Crous P."/>
            <person name="Grigoriev I."/>
        </authorList>
    </citation>
    <scope>NUCLEOTIDE SEQUENCE</scope>
    <source>
        <strain evidence="3 5">CBS 304.34</strain>
    </source>
</reference>
<accession>A0A6A6YM92</accession>
<feature type="region of interest" description="Disordered" evidence="1">
    <location>
        <begin position="1"/>
        <end position="26"/>
    </location>
</feature>
<evidence type="ECO:0000313" key="5">
    <source>
        <dbReference type="RefSeq" id="XP_033576068.1"/>
    </source>
</evidence>
<dbReference type="RefSeq" id="XP_033576068.1">
    <property type="nucleotide sequence ID" value="XM_033718439.1"/>
</dbReference>
<reference evidence="5" key="3">
    <citation type="submission" date="2025-04" db="UniProtKB">
        <authorList>
            <consortium name="RefSeq"/>
        </authorList>
    </citation>
    <scope>IDENTIFICATION</scope>
    <source>
        <strain evidence="5">CBS 304.34</strain>
    </source>
</reference>
<evidence type="ECO:0000256" key="1">
    <source>
        <dbReference type="SAM" id="MobiDB-lite"/>
    </source>
</evidence>
<evidence type="ECO:0000313" key="3">
    <source>
        <dbReference type="EMBL" id="KAF2809104.1"/>
    </source>
</evidence>
<protein>
    <submittedName>
        <fullName evidence="3 5">Uncharacterized protein</fullName>
    </submittedName>
</protein>
<feature type="transmembrane region" description="Helical" evidence="2">
    <location>
        <begin position="71"/>
        <end position="94"/>
    </location>
</feature>
<name>A0A6A6YM92_9PEZI</name>
<proteinExistence type="predicted"/>
<gene>
    <name evidence="3 5" type="ORF">BDZ99DRAFT_45539</name>
</gene>
<dbReference type="OrthoDB" id="3945128at2759"/>
<dbReference type="Proteomes" id="UP000504636">
    <property type="component" value="Unplaced"/>
</dbReference>
<keyword evidence="2" id="KW-0472">Membrane</keyword>
<dbReference type="EMBL" id="MU003702">
    <property type="protein sequence ID" value="KAF2809104.1"/>
    <property type="molecule type" value="Genomic_DNA"/>
</dbReference>
<evidence type="ECO:0000313" key="4">
    <source>
        <dbReference type="Proteomes" id="UP000504636"/>
    </source>
</evidence>
<keyword evidence="2" id="KW-0812">Transmembrane</keyword>
<reference evidence="5" key="2">
    <citation type="submission" date="2020-04" db="EMBL/GenBank/DDBJ databases">
        <authorList>
            <consortium name="NCBI Genome Project"/>
        </authorList>
    </citation>
    <scope>NUCLEOTIDE SEQUENCE</scope>
    <source>
        <strain evidence="5">CBS 304.34</strain>
    </source>
</reference>
<sequence>MDSPDDTLPDAIVRSPQDPAPLAPAPHDLARPIRFSLINVSEQARAFIGNFSGDIINIINKPRELKRKKEAIAIVVLVVSVGVIVAILFGAQVLPSHTPTSEEQSMSTMSLWYTATVHDAPVPTSGSAYVSVSALSRSSLDSSQKDLESSRDTNKITILGPPAFVSAQTTFAPGSETQQPEISSTLPSTKETVFAAAVTSFSPSLTSSDPPRTTSILFGATGPVKTYLWNGTTTLCTRWSGLGCPGDQCYSNTCLDPLPCWEGRCCTSGCAEGWECTRTCVSAMSCVTTTGDSTGTCRYTA</sequence>
<organism evidence="3">
    <name type="scientific">Mytilinidion resinicola</name>
    <dbReference type="NCBI Taxonomy" id="574789"/>
    <lineage>
        <taxon>Eukaryota</taxon>
        <taxon>Fungi</taxon>
        <taxon>Dikarya</taxon>
        <taxon>Ascomycota</taxon>
        <taxon>Pezizomycotina</taxon>
        <taxon>Dothideomycetes</taxon>
        <taxon>Pleosporomycetidae</taxon>
        <taxon>Mytilinidiales</taxon>
        <taxon>Mytilinidiaceae</taxon>
        <taxon>Mytilinidion</taxon>
    </lineage>
</organism>
<dbReference type="GeneID" id="54459332"/>